<feature type="non-terminal residue" evidence="2">
    <location>
        <position position="1"/>
    </location>
</feature>
<evidence type="ECO:0000259" key="1">
    <source>
        <dbReference type="Pfam" id="PF02754"/>
    </source>
</evidence>
<sequence>MFSENNEKMRAFGEKCVELSNFLHEIGFVPELRTTPLKATYHDCCAGLREMGIKTVPRDFLRRAGVELVEMSDCEECCGFGGAFATKFDGISTAMAERKCRHIATVGVDTVIMGDLGCILHIGGRLAREGSNTRALHWAEALVND</sequence>
<reference evidence="2" key="2">
    <citation type="journal article" date="2023" name="Microbiome">
        <title>Synthase-selected sorting approach identifies a beta-lactone synthase in a nudibranch symbiotic bacterium.</title>
        <authorList>
            <person name="Dzunkova M."/>
            <person name="La Clair J.J."/>
            <person name="Tyml T."/>
            <person name="Doud D."/>
            <person name="Schulz F."/>
            <person name="Piquer-Esteban S."/>
            <person name="Porcel Sanchis D."/>
            <person name="Osborn A."/>
            <person name="Robinson D."/>
            <person name="Louie K.B."/>
            <person name="Bowen B.P."/>
            <person name="Bowers R.M."/>
            <person name="Lee J."/>
            <person name="Arnau V."/>
            <person name="Diaz-Villanueva W."/>
            <person name="Stepanauskas R."/>
            <person name="Gosliner T."/>
            <person name="Date S.V."/>
            <person name="Northen T.R."/>
            <person name="Cheng J.F."/>
            <person name="Burkart M.D."/>
            <person name="Woyke T."/>
        </authorList>
    </citation>
    <scope>NUCLEOTIDE SEQUENCE</scope>
    <source>
        <strain evidence="2">Df01</strain>
    </source>
</reference>
<keyword evidence="3" id="KW-1185">Reference proteome</keyword>
<dbReference type="PANTHER" id="PTHR30296">
    <property type="entry name" value="UNCHARACTERIZED PROTEIN YKGE"/>
    <property type="match status" value="1"/>
</dbReference>
<evidence type="ECO:0000313" key="3">
    <source>
        <dbReference type="Proteomes" id="UP001168167"/>
    </source>
</evidence>
<gene>
    <name evidence="2" type="ORF">NQX30_06985</name>
</gene>
<comment type="caution">
    <text evidence="2">The sequence shown here is derived from an EMBL/GenBank/DDBJ whole genome shotgun (WGS) entry which is preliminary data.</text>
</comment>
<protein>
    <submittedName>
        <fullName evidence="2">(Fe-S)-binding protein</fullName>
    </submittedName>
</protein>
<name>A0ABT7QNE5_9GAMM</name>
<accession>A0ABT7QNE5</accession>
<dbReference type="PANTHER" id="PTHR30296:SF0">
    <property type="entry name" value="LACTATE UTILIZATION PROTEIN A"/>
    <property type="match status" value="1"/>
</dbReference>
<dbReference type="Proteomes" id="UP001168167">
    <property type="component" value="Unassembled WGS sequence"/>
</dbReference>
<dbReference type="InterPro" id="IPR004017">
    <property type="entry name" value="Cys_rich_dom"/>
</dbReference>
<dbReference type="Pfam" id="PF02754">
    <property type="entry name" value="CCG"/>
    <property type="match status" value="1"/>
</dbReference>
<dbReference type="EMBL" id="JANQAO010000004">
    <property type="protein sequence ID" value="MDM5148105.1"/>
    <property type="molecule type" value="Genomic_DNA"/>
</dbReference>
<organism evidence="2 3">
    <name type="scientific">Candidatus Doriopsillibacter californiensis</name>
    <dbReference type="NCBI Taxonomy" id="2970740"/>
    <lineage>
        <taxon>Bacteria</taxon>
        <taxon>Pseudomonadati</taxon>
        <taxon>Pseudomonadota</taxon>
        <taxon>Gammaproteobacteria</taxon>
        <taxon>Candidatus Tethybacterales</taxon>
        <taxon>Candidatus Persebacteraceae</taxon>
        <taxon>Candidatus Doriopsillibacter</taxon>
    </lineage>
</organism>
<evidence type="ECO:0000313" key="2">
    <source>
        <dbReference type="EMBL" id="MDM5148105.1"/>
    </source>
</evidence>
<reference evidence="2" key="1">
    <citation type="submission" date="2022-08" db="EMBL/GenBank/DDBJ databases">
        <authorList>
            <person name="Dzunkova M."/>
            <person name="La Clair J."/>
            <person name="Tyml T."/>
            <person name="Doud D."/>
            <person name="Schulz F."/>
            <person name="Piquer S."/>
            <person name="Porcel Sanchis D."/>
            <person name="Osborn A."/>
            <person name="Robinson D."/>
            <person name="Louie K.B."/>
            <person name="Bowen B.P."/>
            <person name="Bowers R."/>
            <person name="Lee J."/>
            <person name="Arnau Llombart V."/>
            <person name="Diaz Villanueva W."/>
            <person name="Gosliner T."/>
            <person name="Northen T."/>
            <person name="Cheng J.-F."/>
            <person name="Burkart M.D."/>
            <person name="Woyke T."/>
        </authorList>
    </citation>
    <scope>NUCLEOTIDE SEQUENCE</scope>
    <source>
        <strain evidence="2">Df01</strain>
    </source>
</reference>
<proteinExistence type="predicted"/>
<feature type="domain" description="Cysteine-rich" evidence="1">
    <location>
        <begin position="40"/>
        <end position="122"/>
    </location>
</feature>